<accession>A0A6M0RLT7</accession>
<name>A0A6M0RLT7_9CYAN</name>
<evidence type="ECO:0000313" key="2">
    <source>
        <dbReference type="Proteomes" id="UP000481033"/>
    </source>
</evidence>
<protein>
    <submittedName>
        <fullName evidence="1">Uncharacterized protein</fullName>
    </submittedName>
</protein>
<gene>
    <name evidence="1" type="ORF">DXZ20_16280</name>
</gene>
<proteinExistence type="predicted"/>
<evidence type="ECO:0000313" key="1">
    <source>
        <dbReference type="EMBL" id="NEZ57205.1"/>
    </source>
</evidence>
<dbReference type="AlphaFoldDB" id="A0A6M0RLT7"/>
<keyword evidence="2" id="KW-1185">Reference proteome</keyword>
<comment type="caution">
    <text evidence="1">The sequence shown here is derived from an EMBL/GenBank/DDBJ whole genome shotgun (WGS) entry which is preliminary data.</text>
</comment>
<dbReference type="EMBL" id="QXHD01000004">
    <property type="protein sequence ID" value="NEZ57205.1"/>
    <property type="molecule type" value="Genomic_DNA"/>
</dbReference>
<dbReference type="RefSeq" id="WP_163699274.1">
    <property type="nucleotide sequence ID" value="NZ_QXHD01000004.1"/>
</dbReference>
<sequence length="143" mass="16460">MIHGLLWLPLLIFFFWITWAGWNEYKKVETYKQWATQFERAKYDIYAALGQVERTLTWGLPTRQGVIDLQTIQFAQIRTIDLLIQGDDAFTQTVKGTAKKSEAVIQLNLQDGKTPQIPFTDVELAKQWHGFLAQTLQATENAA</sequence>
<dbReference type="Proteomes" id="UP000481033">
    <property type="component" value="Unassembled WGS sequence"/>
</dbReference>
<organism evidence="1 2">
    <name type="scientific">Adonisia turfae CCMR0081</name>
    <dbReference type="NCBI Taxonomy" id="2292702"/>
    <lineage>
        <taxon>Bacteria</taxon>
        <taxon>Bacillati</taxon>
        <taxon>Cyanobacteriota</taxon>
        <taxon>Adonisia</taxon>
        <taxon>Adonisia turfae</taxon>
    </lineage>
</organism>
<reference evidence="1 2" key="1">
    <citation type="journal article" date="2020" name="Microb. Ecol.">
        <title>Ecogenomics of the Marine Benthic Filamentous Cyanobacterium Adonisia.</title>
        <authorList>
            <person name="Walter J.M."/>
            <person name="Coutinho F.H."/>
            <person name="Leomil L."/>
            <person name="Hargreaves P.I."/>
            <person name="Campeao M.E."/>
            <person name="Vieira V.V."/>
            <person name="Silva B.S."/>
            <person name="Fistarol G.O."/>
            <person name="Salomon P.S."/>
            <person name="Sawabe T."/>
            <person name="Mino S."/>
            <person name="Hosokawa M."/>
            <person name="Miyashita H."/>
            <person name="Maruyama F."/>
            <person name="van Verk M.C."/>
            <person name="Dutilh B.E."/>
            <person name="Thompson C.C."/>
            <person name="Thompson F.L."/>
        </authorList>
    </citation>
    <scope>NUCLEOTIDE SEQUENCE [LARGE SCALE GENOMIC DNA]</scope>
    <source>
        <strain evidence="1 2">CCMR0081</strain>
    </source>
</reference>